<organism evidence="1 2">
    <name type="scientific">Marinoscillum luteum</name>
    <dbReference type="NCBI Taxonomy" id="861051"/>
    <lineage>
        <taxon>Bacteria</taxon>
        <taxon>Pseudomonadati</taxon>
        <taxon>Bacteroidota</taxon>
        <taxon>Cytophagia</taxon>
        <taxon>Cytophagales</taxon>
        <taxon>Reichenbachiellaceae</taxon>
        <taxon>Marinoscillum</taxon>
    </lineage>
</organism>
<dbReference type="EMBL" id="JBIPKE010000007">
    <property type="protein sequence ID" value="MFH6981946.1"/>
    <property type="molecule type" value="Genomic_DNA"/>
</dbReference>
<dbReference type="PROSITE" id="PS51257">
    <property type="entry name" value="PROKAR_LIPOPROTEIN"/>
    <property type="match status" value="1"/>
</dbReference>
<comment type="caution">
    <text evidence="1">The sequence shown here is derived from an EMBL/GenBank/DDBJ whole genome shotgun (WGS) entry which is preliminary data.</text>
</comment>
<reference evidence="1 2" key="1">
    <citation type="journal article" date="2013" name="Int. J. Syst. Evol. Microbiol.">
        <title>Marinoscillum luteum sp. nov., isolated from marine sediment.</title>
        <authorList>
            <person name="Cha I.T."/>
            <person name="Park S.J."/>
            <person name="Kim S.J."/>
            <person name="Kim J.G."/>
            <person name="Jung M.Y."/>
            <person name="Shin K.S."/>
            <person name="Kwon K.K."/>
            <person name="Yang S.H."/>
            <person name="Seo Y.S."/>
            <person name="Rhee S.K."/>
        </authorList>
    </citation>
    <scope>NUCLEOTIDE SEQUENCE [LARGE SCALE GENOMIC DNA]</scope>
    <source>
        <strain evidence="1 2">KCTC 23939</strain>
    </source>
</reference>
<gene>
    <name evidence="1" type="ORF">ACHKAR_00780</name>
</gene>
<dbReference type="Proteomes" id="UP001610063">
    <property type="component" value="Unassembled WGS sequence"/>
</dbReference>
<keyword evidence="2" id="KW-1185">Reference proteome</keyword>
<sequence length="149" mass="17572">MKTYRRLAITIVTVLTIYGCENRDINEGEAFRPREIHEDIVFNFDKITVDGIEYLILEKDNNNPHEGFGFMAFRANKLMEKQDTVMAYLRTMRDFQVLTYAAISKRPVEQVNEDFNRLFNYYLNEEETELLQLEESNLRSSRATTPGKE</sequence>
<name>A0ABW7N2P7_9BACT</name>
<evidence type="ECO:0000313" key="1">
    <source>
        <dbReference type="EMBL" id="MFH6981946.1"/>
    </source>
</evidence>
<protein>
    <recommendedName>
        <fullName evidence="3">DUF4296 domain-containing protein</fullName>
    </recommendedName>
</protein>
<evidence type="ECO:0000313" key="2">
    <source>
        <dbReference type="Proteomes" id="UP001610063"/>
    </source>
</evidence>
<evidence type="ECO:0008006" key="3">
    <source>
        <dbReference type="Google" id="ProtNLM"/>
    </source>
</evidence>
<dbReference type="RefSeq" id="WP_159580425.1">
    <property type="nucleotide sequence ID" value="NZ_JBIPKE010000007.1"/>
</dbReference>
<proteinExistence type="predicted"/>
<accession>A0ABW7N2P7</accession>